<keyword evidence="14" id="KW-1185">Reference proteome</keyword>
<evidence type="ECO:0000256" key="2">
    <source>
        <dbReference type="ARBA" id="ARBA00010337"/>
    </source>
</evidence>
<dbReference type="GO" id="GO:0000278">
    <property type="term" value="P:mitotic cell cycle"/>
    <property type="evidence" value="ECO:0007669"/>
    <property type="project" value="TreeGrafter"/>
</dbReference>
<feature type="region of interest" description="Disordered" evidence="9">
    <location>
        <begin position="843"/>
        <end position="865"/>
    </location>
</feature>
<organism evidence="13 14">
    <name type="scientific">Petrolisthes cinctipes</name>
    <name type="common">Flat porcelain crab</name>
    <dbReference type="NCBI Taxonomy" id="88211"/>
    <lineage>
        <taxon>Eukaryota</taxon>
        <taxon>Metazoa</taxon>
        <taxon>Ecdysozoa</taxon>
        <taxon>Arthropoda</taxon>
        <taxon>Crustacea</taxon>
        <taxon>Multicrustacea</taxon>
        <taxon>Malacostraca</taxon>
        <taxon>Eumalacostraca</taxon>
        <taxon>Eucarida</taxon>
        <taxon>Decapoda</taxon>
        <taxon>Pleocyemata</taxon>
        <taxon>Anomura</taxon>
        <taxon>Galatheoidea</taxon>
        <taxon>Porcellanidae</taxon>
        <taxon>Petrolisthes</taxon>
    </lineage>
</organism>
<dbReference type="PANTHER" id="PTHR19302:SF13">
    <property type="entry name" value="GAMMA-TUBULIN COMPLEX COMPONENT 2"/>
    <property type="match status" value="1"/>
</dbReference>
<evidence type="ECO:0000256" key="8">
    <source>
        <dbReference type="RuleBase" id="RU363050"/>
    </source>
</evidence>
<evidence type="ECO:0000313" key="12">
    <source>
        <dbReference type="EMBL" id="KAK3857133.1"/>
    </source>
</evidence>
<dbReference type="EMBL" id="JAWQEG010005684">
    <property type="protein sequence ID" value="KAK3857133.1"/>
    <property type="molecule type" value="Genomic_DNA"/>
</dbReference>
<comment type="subcellular location">
    <subcellularLocation>
        <location evidence="1">Cytoplasm</location>
        <location evidence="1">Cytoskeleton</location>
        <location evidence="1">Microtubule organizing center</location>
        <location evidence="1">Centrosome</location>
    </subcellularLocation>
</comment>
<evidence type="ECO:0000313" key="14">
    <source>
        <dbReference type="Proteomes" id="UP001286313"/>
    </source>
</evidence>
<comment type="function">
    <text evidence="6">Component of the gamma-tubulin ring complex (gTuRC) which mediates microtubule nucleation. The gTuRC regulates the minus-end nucleation of alpha-beta tubulin heterodimers that grow into microtubule protafilaments, a critical step in centrosome duplication and spindle formation. Plays a role in neuronal migration.</text>
</comment>
<dbReference type="AlphaFoldDB" id="A0AAE1ESL1"/>
<evidence type="ECO:0000256" key="4">
    <source>
        <dbReference type="ARBA" id="ARBA00022701"/>
    </source>
</evidence>
<evidence type="ECO:0000259" key="11">
    <source>
        <dbReference type="Pfam" id="PF17681"/>
    </source>
</evidence>
<evidence type="ECO:0000313" key="13">
    <source>
        <dbReference type="EMBL" id="KAK3860698.1"/>
    </source>
</evidence>
<dbReference type="InterPro" id="IPR041470">
    <property type="entry name" value="GCP_N"/>
</dbReference>
<evidence type="ECO:0000256" key="6">
    <source>
        <dbReference type="ARBA" id="ARBA00093403"/>
    </source>
</evidence>
<dbReference type="InterPro" id="IPR040457">
    <property type="entry name" value="GCP_C"/>
</dbReference>
<proteinExistence type="inferred from homology"/>
<keyword evidence="5 8" id="KW-0206">Cytoskeleton</keyword>
<dbReference type="GO" id="GO:0031122">
    <property type="term" value="P:cytoplasmic microtubule organization"/>
    <property type="evidence" value="ECO:0007669"/>
    <property type="project" value="TreeGrafter"/>
</dbReference>
<evidence type="ECO:0000256" key="7">
    <source>
        <dbReference type="ARBA" id="ARBA00093572"/>
    </source>
</evidence>
<feature type="compositionally biased region" description="Polar residues" evidence="9">
    <location>
        <begin position="845"/>
        <end position="856"/>
    </location>
</feature>
<keyword evidence="3 8" id="KW-0963">Cytoplasm</keyword>
<evidence type="ECO:0000256" key="1">
    <source>
        <dbReference type="ARBA" id="ARBA00004300"/>
    </source>
</evidence>
<keyword evidence="4 8" id="KW-0493">Microtubule</keyword>
<evidence type="ECO:0000256" key="9">
    <source>
        <dbReference type="SAM" id="MobiDB-lite"/>
    </source>
</evidence>
<dbReference type="Proteomes" id="UP001286313">
    <property type="component" value="Unassembled WGS sequence"/>
</dbReference>
<feature type="domain" description="Gamma tubulin complex component protein N-terminal" evidence="11">
    <location>
        <begin position="218"/>
        <end position="512"/>
    </location>
</feature>
<dbReference type="GO" id="GO:0005874">
    <property type="term" value="C:microtubule"/>
    <property type="evidence" value="ECO:0007669"/>
    <property type="project" value="UniProtKB-KW"/>
</dbReference>
<evidence type="ECO:0000259" key="10">
    <source>
        <dbReference type="Pfam" id="PF04130"/>
    </source>
</evidence>
<evidence type="ECO:0000256" key="5">
    <source>
        <dbReference type="ARBA" id="ARBA00023212"/>
    </source>
</evidence>
<dbReference type="GO" id="GO:0000930">
    <property type="term" value="C:gamma-tubulin complex"/>
    <property type="evidence" value="ECO:0007669"/>
    <property type="project" value="TreeGrafter"/>
</dbReference>
<dbReference type="GO" id="GO:0043015">
    <property type="term" value="F:gamma-tubulin binding"/>
    <property type="evidence" value="ECO:0007669"/>
    <property type="project" value="InterPro"/>
</dbReference>
<dbReference type="Pfam" id="PF04130">
    <property type="entry name" value="GCP_C_terminal"/>
    <property type="match status" value="1"/>
</dbReference>
<feature type="region of interest" description="Disordered" evidence="9">
    <location>
        <begin position="413"/>
        <end position="433"/>
    </location>
</feature>
<dbReference type="GO" id="GO:0005813">
    <property type="term" value="C:centrosome"/>
    <property type="evidence" value="ECO:0007669"/>
    <property type="project" value="UniProtKB-SubCell"/>
</dbReference>
<feature type="compositionally biased region" description="Gly residues" evidence="9">
    <location>
        <begin position="41"/>
        <end position="50"/>
    </location>
</feature>
<comment type="subunit">
    <text evidence="7">Component of the gamma-tubulin ring complex (gTuRC) consisting of TUBGCP2, TUBGCP3, TUBGCP4, TUBGCP5 and TUBGCP6 and gamma-tubulin TUBG1 or TUBG2. TUBGCP2, TUBGCP3, TUBGCP4, TUBGCP5 and TUBGCP6 assemble in a 5:5:2:1:1 stoichiometry; each is associated with a gamma-tubulin, thereby arranging 14 gamma-tubulins in a helical manner. Gamma-tubulin at the first position is blocked by TUBGCP3 at the last position, allowing 13 protafilaments to grow into a microtubule. The gTuRC (via TUBGCP3 and TUBGCP6) interacts with ACTB and MZT1; the interactions form a luminal bridge that stabilizes the initial structure during complex assembly. The gTuRC (via TUBGCP2) interacts with MZT2A/MZT2B and CDK5RAP2 (via CM1 motif); the interactions play a role in gTuRC activation. Interacts with ATF5; the ATF5:PCNT:polyglutamylated tubulin (PGT) tripartite unites the mother centriole and the pericentriolar material (PCM) in the centrosome.</text>
</comment>
<accession>A0AAE1ESL1</accession>
<dbReference type="PANTHER" id="PTHR19302">
    <property type="entry name" value="GAMMA TUBULIN COMPLEX PROTEIN"/>
    <property type="match status" value="1"/>
</dbReference>
<reference evidence="13" key="1">
    <citation type="submission" date="2023-10" db="EMBL/GenBank/DDBJ databases">
        <title>Genome assemblies of two species of porcelain crab, Petrolisthes cinctipes and Petrolisthes manimaculis (Anomura: Porcellanidae).</title>
        <authorList>
            <person name="Angst P."/>
        </authorList>
    </citation>
    <scope>NUCLEOTIDE SEQUENCE</scope>
    <source>
        <strain evidence="13">PB745_01</strain>
        <tissue evidence="13">Gill</tissue>
    </source>
</reference>
<protein>
    <recommendedName>
        <fullName evidence="8">Gamma-tubulin complex component</fullName>
    </recommendedName>
</protein>
<dbReference type="InterPro" id="IPR007259">
    <property type="entry name" value="GCP"/>
</dbReference>
<name>A0AAE1ESL1_PETCI</name>
<sequence length="865" mass="98104">MSEFRIHHQVSELFSLLGLSPDTAEKYTEQLRDSVERGRGSEGGPSGGGAVRAVAEAAPDPAAFLANYHELKSRNVQGLDGLVEVLGGLVGSVGAREAVEGSSKLRLREDGISLSSVSEILADIQNVTNTKLSADQLNKLRERLLRESQLRHAPASLRIGEGGVERDGERRIQCPGPETPPWLHNRPYLSLDFLKTENRHQVAALGDIASTSQEHQLIEDVLSVMLGVEGTYITVTLPAKHYDPPIFSVDPSVEPSLSTLVSRILPLCGYYSQVVKFVESRNSYHHGLVNQALAAAITSLLKDYMLLVTQLEEQHRRWALTLHKLYFYVEKTMAVMALLADVTKVISKSECHGGGVLTLLHDRTLSLTGSGQLQDVMLFLTQAAAVPYMDMLAKWLYRGIIKDPYQEFMVVDRESGREEDKNGEDAKDPGDDYWGKRYTPVPHNIPSFLQPHANVILRTGKYLNVIRQSDEGVTCPQQETLTYDLHRCFYAEVIESTYNFASKRLLELLMKEKDLMGRLRSVKHYFLLDQGDFVVQLMSLCEEELSKNIDDVLPTRLESLLELALRTSAANSDLYKDDVECDLQPITLINQMQRILSIEVEEEQEFFPSEERLQLTGLEGFSLGYRVTWPVSLVLDKKTIACYKMIFRHLFYCKHVERLLCRVWVSNKVAKSFPLSASRTYTAAFALRQRMLNFIQNIEYYMMFEVIEQNWQIFIGKMQKVDNVDEVLTFHNDFLDGCLKDCMLTAPELLRMISKLTSICVMFANFIEDSPDPAATTHEVSQSFEQTISRFELQFSGMIYTLMERISEMGRDHYNDALVNVIYRLDFNMYYTRKHEHLRLVGSPEVSSSADNSSRPLSADEHSHT</sequence>
<dbReference type="InterPro" id="IPR042241">
    <property type="entry name" value="GCP_C_sf"/>
</dbReference>
<dbReference type="GO" id="GO:0051321">
    <property type="term" value="P:meiotic cell cycle"/>
    <property type="evidence" value="ECO:0007669"/>
    <property type="project" value="TreeGrafter"/>
</dbReference>
<dbReference type="GO" id="GO:0000922">
    <property type="term" value="C:spindle pole"/>
    <property type="evidence" value="ECO:0007669"/>
    <property type="project" value="InterPro"/>
</dbReference>
<dbReference type="Pfam" id="PF17681">
    <property type="entry name" value="GCP_N_terminal"/>
    <property type="match status" value="1"/>
</dbReference>
<feature type="domain" description="Gamma tubulin complex component C-terminal" evidence="10">
    <location>
        <begin position="515"/>
        <end position="831"/>
    </location>
</feature>
<dbReference type="GO" id="GO:0007020">
    <property type="term" value="P:microtubule nucleation"/>
    <property type="evidence" value="ECO:0007669"/>
    <property type="project" value="InterPro"/>
</dbReference>
<dbReference type="FunFam" id="1.20.120.1900:FF:000002">
    <property type="entry name" value="Gamma-tubulin complex component"/>
    <property type="match status" value="1"/>
</dbReference>
<dbReference type="Gene3D" id="1.20.120.1900">
    <property type="entry name" value="Gamma-tubulin complex, C-terminal domain"/>
    <property type="match status" value="1"/>
</dbReference>
<feature type="region of interest" description="Disordered" evidence="9">
    <location>
        <begin position="32"/>
        <end position="51"/>
    </location>
</feature>
<comment type="caution">
    <text evidence="13">The sequence shown here is derived from an EMBL/GenBank/DDBJ whole genome shotgun (WGS) entry which is preliminary data.</text>
</comment>
<evidence type="ECO:0000256" key="3">
    <source>
        <dbReference type="ARBA" id="ARBA00022490"/>
    </source>
</evidence>
<dbReference type="EMBL" id="JAWQEG010004651">
    <property type="protein sequence ID" value="KAK3860698.1"/>
    <property type="molecule type" value="Genomic_DNA"/>
</dbReference>
<comment type="similarity">
    <text evidence="2 8">Belongs to the TUBGCP family.</text>
</comment>
<dbReference type="GO" id="GO:0051011">
    <property type="term" value="F:microtubule minus-end binding"/>
    <property type="evidence" value="ECO:0007669"/>
    <property type="project" value="TreeGrafter"/>
</dbReference>
<gene>
    <name evidence="13" type="ORF">Pcinc_033265</name>
    <name evidence="12" type="ORF">Pcinc_036595</name>
</gene>
<dbReference type="GO" id="GO:0051225">
    <property type="term" value="P:spindle assembly"/>
    <property type="evidence" value="ECO:0007669"/>
    <property type="project" value="TreeGrafter"/>
</dbReference>